<gene>
    <name evidence="3" type="ORF">ABE65_005105</name>
</gene>
<sequence length="154" mass="17546">MRVIISSVISVLCGALFFFAIPGGNPFKLDLQGVLFGLFFGIVTALPFFLFCTLPIAFIIESSKDRMRLKFRFHLLLYVALSIVVLLIYRFTIFYWAKFEGLNTFAVFGYGITCSIGFCLSYALFRPRKKREPKEPKKPSGPADARRYRSKSTV</sequence>
<reference evidence="3 4" key="1">
    <citation type="submission" date="2016-04" db="EMBL/GenBank/DDBJ databases">
        <title>Complete genome sequence of Fictibacillus phosphorivorans G25-29, a strain toxic to nematodes.</title>
        <authorList>
            <person name="Zheng Z."/>
        </authorList>
    </citation>
    <scope>NUCLEOTIDE SEQUENCE [LARGE SCALE GENOMIC DNA]</scope>
    <source>
        <strain evidence="3 4">G25-29</strain>
    </source>
</reference>
<protein>
    <submittedName>
        <fullName evidence="3">Uncharacterized protein</fullName>
    </submittedName>
</protein>
<feature type="transmembrane region" description="Helical" evidence="2">
    <location>
        <begin position="73"/>
        <end position="96"/>
    </location>
</feature>
<dbReference type="Proteomes" id="UP000076623">
    <property type="component" value="Chromosome"/>
</dbReference>
<dbReference type="RefSeq" id="WP_066392049.1">
    <property type="nucleotide sequence ID" value="NZ_CP015378.1"/>
</dbReference>
<feature type="transmembrane region" description="Helical" evidence="2">
    <location>
        <begin position="102"/>
        <end position="125"/>
    </location>
</feature>
<keyword evidence="2" id="KW-1133">Transmembrane helix</keyword>
<keyword evidence="4" id="KW-1185">Reference proteome</keyword>
<keyword evidence="2" id="KW-0812">Transmembrane</keyword>
<feature type="transmembrane region" description="Helical" evidence="2">
    <location>
        <begin position="36"/>
        <end position="61"/>
    </location>
</feature>
<keyword evidence="2" id="KW-0472">Membrane</keyword>
<proteinExistence type="predicted"/>
<organism evidence="3 4">
    <name type="scientific">Fictibacillus phosphorivorans</name>
    <dbReference type="NCBI Taxonomy" id="1221500"/>
    <lineage>
        <taxon>Bacteria</taxon>
        <taxon>Bacillati</taxon>
        <taxon>Bacillota</taxon>
        <taxon>Bacilli</taxon>
        <taxon>Bacillales</taxon>
        <taxon>Fictibacillaceae</taxon>
        <taxon>Fictibacillus</taxon>
    </lineage>
</organism>
<feature type="region of interest" description="Disordered" evidence="1">
    <location>
        <begin position="129"/>
        <end position="154"/>
    </location>
</feature>
<evidence type="ECO:0000256" key="1">
    <source>
        <dbReference type="SAM" id="MobiDB-lite"/>
    </source>
</evidence>
<dbReference type="OrthoDB" id="2966037at2"/>
<dbReference type="EMBL" id="CP015378">
    <property type="protein sequence ID" value="ANC76219.1"/>
    <property type="molecule type" value="Genomic_DNA"/>
</dbReference>
<accession>A0A161J6J4</accession>
<dbReference type="STRING" id="1221500.ABE65_005105"/>
<dbReference type="KEGG" id="fpn:ABE65_005105"/>
<evidence type="ECO:0000256" key="2">
    <source>
        <dbReference type="SAM" id="Phobius"/>
    </source>
</evidence>
<dbReference type="AlphaFoldDB" id="A0A161J6J4"/>
<evidence type="ECO:0000313" key="4">
    <source>
        <dbReference type="Proteomes" id="UP000076623"/>
    </source>
</evidence>
<evidence type="ECO:0000313" key="3">
    <source>
        <dbReference type="EMBL" id="ANC76219.1"/>
    </source>
</evidence>
<name>A0A161J6J4_9BACL</name>